<dbReference type="Pfam" id="PF23009">
    <property type="entry name" value="UBC_like"/>
    <property type="match status" value="1"/>
</dbReference>
<dbReference type="FunCoup" id="C4JYF3">
    <property type="interactions" value="533"/>
</dbReference>
<dbReference type="InterPro" id="IPR016024">
    <property type="entry name" value="ARM-type_fold"/>
</dbReference>
<dbReference type="InterPro" id="IPR001841">
    <property type="entry name" value="Znf_RING"/>
</dbReference>
<dbReference type="GO" id="GO:0072344">
    <property type="term" value="P:rescue of stalled ribosome"/>
    <property type="evidence" value="ECO:0007669"/>
    <property type="project" value="UniProtKB-UniRule"/>
</dbReference>
<dbReference type="EC" id="2.3.2.27" evidence="5 16"/>
<comment type="subcellular location">
    <subcellularLocation>
        <location evidence="2">Cytoplasm</location>
        <location evidence="2">Cytosol</location>
    </subcellularLocation>
</comment>
<comment type="subunit">
    <text evidence="16">Component of the ribosome quality control complex (RQC).</text>
</comment>
<dbReference type="Proteomes" id="UP000002058">
    <property type="component" value="Unassembled WGS sequence"/>
</dbReference>
<evidence type="ECO:0000256" key="16">
    <source>
        <dbReference type="RuleBase" id="RU367090"/>
    </source>
</evidence>
<reference evidence="19" key="1">
    <citation type="journal article" date="2009" name="Genome Res.">
        <title>Comparative genomic analyses of the human fungal pathogens Coccidioides and their relatives.</title>
        <authorList>
            <person name="Sharpton T.J."/>
            <person name="Stajich J.E."/>
            <person name="Rounsley S.D."/>
            <person name="Gardner M.J."/>
            <person name="Wortman J.R."/>
            <person name="Jordar V.S."/>
            <person name="Maiti R."/>
            <person name="Kodira C.D."/>
            <person name="Neafsey D.E."/>
            <person name="Zeng Q."/>
            <person name="Hung C.-Y."/>
            <person name="McMahan C."/>
            <person name="Muszewska A."/>
            <person name="Grynberg M."/>
            <person name="Mandel M.A."/>
            <person name="Kellner E.M."/>
            <person name="Barker B.M."/>
            <person name="Galgiani J.N."/>
            <person name="Orbach M.J."/>
            <person name="Kirkland T.N."/>
            <person name="Cole G.T."/>
            <person name="Henn M.R."/>
            <person name="Birren B.W."/>
            <person name="Taylor J.W."/>
        </authorList>
    </citation>
    <scope>NUCLEOTIDE SEQUENCE [LARGE SCALE GENOMIC DNA]</scope>
    <source>
        <strain evidence="19">UAMH 1704</strain>
    </source>
</reference>
<evidence type="ECO:0000313" key="18">
    <source>
        <dbReference type="EMBL" id="EEP82339.1"/>
    </source>
</evidence>
<keyword evidence="8 16" id="KW-0808">Transferase</keyword>
<evidence type="ECO:0000256" key="6">
    <source>
        <dbReference type="ARBA" id="ARBA00017157"/>
    </source>
</evidence>
<dbReference type="UniPathway" id="UPA00143"/>
<dbReference type="InterPro" id="IPR039804">
    <property type="entry name" value="RING-CH-C4HC3_LTN1"/>
</dbReference>
<dbReference type="PANTHER" id="PTHR12389">
    <property type="entry name" value="ZINC FINGER PROTEIN 294"/>
    <property type="match status" value="1"/>
</dbReference>
<gene>
    <name evidence="18" type="ORF">UREG_07204</name>
</gene>
<dbReference type="SMART" id="SM00184">
    <property type="entry name" value="RING"/>
    <property type="match status" value="1"/>
</dbReference>
<dbReference type="Pfam" id="PF22958">
    <property type="entry name" value="Ltn1_1st"/>
    <property type="match status" value="1"/>
</dbReference>
<evidence type="ECO:0000256" key="11">
    <source>
        <dbReference type="ARBA" id="ARBA00022771"/>
    </source>
</evidence>
<dbReference type="VEuPathDB" id="FungiDB:UREG_07204"/>
<evidence type="ECO:0000259" key="17">
    <source>
        <dbReference type="PROSITE" id="PS50089"/>
    </source>
</evidence>
<comment type="catalytic activity">
    <reaction evidence="1 16">
        <text>S-ubiquitinyl-[E2 ubiquitin-conjugating enzyme]-L-cysteine + [acceptor protein]-L-lysine = [E2 ubiquitin-conjugating enzyme]-L-cysteine + N(6)-ubiquitinyl-[acceptor protein]-L-lysine.</text>
        <dbReference type="EC" id="2.3.2.27"/>
    </reaction>
</comment>
<comment type="function">
    <text evidence="16">E3 ubiquitin-protein ligase. Component of the ribosome quality control complex (RQC), a ribosome-associated complex that mediates ubiquitination and extraction of incompletely synthesized nascent chains for proteasomal degradation.</text>
</comment>
<comment type="similarity">
    <text evidence="4 16">Belongs to the LTN1 family.</text>
</comment>
<evidence type="ECO:0000256" key="4">
    <source>
        <dbReference type="ARBA" id="ARBA00007997"/>
    </source>
</evidence>
<keyword evidence="13 16" id="KW-0862">Zinc</keyword>
<keyword evidence="12 16" id="KW-0833">Ubl conjugation pathway</keyword>
<dbReference type="eggNOG" id="KOG0803">
    <property type="taxonomic scope" value="Eukaryota"/>
</dbReference>
<accession>C4JYF3</accession>
<sequence length="1646" mass="181782">MSKKFKSQASSSRAASGALGSGAFGAFSQAGADQGDIPSSLSYIFEPPDLSLVSQPQVVVAFKNLLKKDSTTKSKALEDLLDFVCDSESQGARLEDGFLDAWFVYNHAFVQAKLYPRISIDASRRVRQLAHALQGYTVSITGKRIARHLPKMIGAWLAGLYDNDKLAVKAAQDSIIRAFPTEEKRQTIWKIYQSPILELVVDAVVQQTPLTLSDERTVRPDEADAKYARVVATALQTLNRLLAKSSAENLEKDSHLLETLFGSKSLWQLAHSEDAFVRRSLYGLCQTSVSAVGDYVEWKTLSTQLLSKALAADQHGSASDFSELLLNLTKIRPEIWSSYYSGKTSASKRLLQYIKKGSQGGSPSFWRNLQYLLQAIPIDVLCLGPQDAGSMVQSASSIMEALLEGISRREEPRLNLLAAWSSYVETSLWIAGKIGDTDSQLNFIQGYIFPVLEDYVLSTSNPSKWTIHHSAAVIVCAECFISVAGLANADVIHQLWAKLSGSISESIKLSAPEQSQNYETSQNEICLQSGRLFGLEAEILNKLSKLKDLSLVSDIFRDATRDIFHIALQTLRSRKGKPYGAASTIKDVVTQVPQLITDTDALASFLVENLPDLVSSPSSPDLVSALFACRQQQEFEVAFAKLIDAFRSSDLAVDRLAGLKVLFSSVTADDFSQYHQLEALVMEKVEQALHDNKQTWEVIVAVLGNPASCPAVSSHVLNRIVEGLAMGDTTLEALHGLSTIANMDPVKSYVTGQEGSKLLSKLLFLAESPSEEVAQLAGSLQATISRIPDAGGSKPAVDILKSSFDDVGEESLSVDALVAIAKGVSEAASEPSGPNLSSLFPSEKQWSNALELFLLNPPLPSLSIMSPLSGAMLNVERPSHELEVLSLPHDANQLPLAARLASYVTRLLSFIKVEALEPDLQKTVFLYVPLAAQLIEDNINVEGSTAILPLESPETRNEFADLVGEARQNIKQWINASFSSNSPPDIDSSPDIVNFWKNHLEQLQGNTPKAYRYAEVYARILSERDSLGKVDFAETSLEYAQKLDSSANPFILAAVVTAFKTSLAGLTLTTKMCNQLVAQATGLDELPEDEGLRKLIALNALLQGDGDFVEKIPTQRLVFLVKHLVKFLQSEEPSLRLVTEIMKVFRVVLPQLKTIYGSHWADIFAALKTLWESDKGSDEYLPALHASLRLFSCLRKLASDESNDDLEDAWAASQKSHVEALIGLLSEFGESILLSCVLLDRAKIAHLDPSFLPDMPWTITIDILDREIKQINVDHIEDVNGLFATLTIQSRGVQRAAYGVLHRVIPKSQEAISFNVALSDTVANLPDELLSLLFDVPTASNLSEYPLQEDVWMSIRSYLLSWKTVFDHFAFASLPVQEKYSANLKDNNCLDPLLEFMFDFLQFPQGKLVDASKFSVRLFELDEAESLEKEIQWLLSHIYYLCLRYLPNLTKAWWLDSKKRVKGPIETWTQKYISPLVIEDSLRNVSEWFSAQDWAGEEQALQVKVSYKAAEIVASIEIDEESPATSILISLPATYPLLQATVAGGHRVAVDERKWRSWLMTIQGVIMFSNGNLVDGLLAFRRNVQGALKGHGECAICYSVISTNMQTPNKRCATCKNTFHSDCLFRWFKSSNSSSCPLCRNNFLYS</sequence>
<evidence type="ECO:0000256" key="10">
    <source>
        <dbReference type="ARBA" id="ARBA00022737"/>
    </source>
</evidence>
<dbReference type="Pfam" id="PF23280">
    <property type="entry name" value="TPR_26"/>
    <property type="match status" value="1"/>
</dbReference>
<keyword evidence="9 16" id="KW-0479">Metal-binding</keyword>
<feature type="domain" description="RING-type" evidence="17">
    <location>
        <begin position="1594"/>
        <end position="1640"/>
    </location>
</feature>
<dbReference type="RefSeq" id="XP_002582431.1">
    <property type="nucleotide sequence ID" value="XM_002582385.1"/>
</dbReference>
<dbReference type="FunFam" id="3.30.40.10:FF:000038">
    <property type="entry name" value="E3 ubiquitin-protein ligase listerin"/>
    <property type="match status" value="1"/>
</dbReference>
<evidence type="ECO:0000256" key="14">
    <source>
        <dbReference type="ARBA" id="ARBA00055150"/>
    </source>
</evidence>
<dbReference type="CDD" id="cd16491">
    <property type="entry name" value="RING-CH-C4HC3_LTN1"/>
    <property type="match status" value="1"/>
</dbReference>
<dbReference type="Pfam" id="PF22999">
    <property type="entry name" value="LTN1_E3_ligase_6th"/>
    <property type="match status" value="1"/>
</dbReference>
<evidence type="ECO:0000313" key="19">
    <source>
        <dbReference type="Proteomes" id="UP000002058"/>
    </source>
</evidence>
<keyword evidence="11 15" id="KW-0863">Zinc-finger</keyword>
<dbReference type="GO" id="GO:1990116">
    <property type="term" value="P:ribosome-associated ubiquitin-dependent protein catabolic process"/>
    <property type="evidence" value="ECO:0007669"/>
    <property type="project" value="UniProtKB-UniRule"/>
</dbReference>
<keyword evidence="7" id="KW-0963">Cytoplasm</keyword>
<protein>
    <recommendedName>
        <fullName evidence="6 16">E3 ubiquitin-protein ligase listerin</fullName>
        <ecNumber evidence="5 16">2.3.2.27</ecNumber>
    </recommendedName>
    <alternativeName>
        <fullName evidence="16">RING-type E3 ubiquitin transferase listerin</fullName>
    </alternativeName>
</protein>
<dbReference type="SMART" id="SM00744">
    <property type="entry name" value="RINGv"/>
    <property type="match status" value="1"/>
</dbReference>
<dbReference type="InterPro" id="IPR054478">
    <property type="entry name" value="LTN1_UBC"/>
</dbReference>
<dbReference type="GO" id="GO:0061630">
    <property type="term" value="F:ubiquitin protein ligase activity"/>
    <property type="evidence" value="ECO:0007669"/>
    <property type="project" value="UniProtKB-UniRule"/>
</dbReference>
<dbReference type="Gene3D" id="3.30.40.10">
    <property type="entry name" value="Zinc/RING finger domain, C3HC4 (zinc finger)"/>
    <property type="match status" value="1"/>
</dbReference>
<dbReference type="KEGG" id="ure:UREG_07204"/>
<dbReference type="OMA" id="IYGSHWE"/>
<keyword evidence="10" id="KW-0677">Repeat</keyword>
<comment type="function">
    <text evidence="14">E3 ubiquitin-protein ligase component of the ribosome quality control complex (RQC), a ribosome-associated complex that mediates ubiquitination and extraction of incompletely synthesized nascent chains for proteasomal degradation. Mediates ubiquitination of proteins derived from mRNAs lacking stop codons (non-stop proteins) and other translation arrest products induced by poly-lysine sequences and tandem rare codons. Ubiquitination leads to CDC48 recruitment for extraction and degradation of the incomplete translation product. May indirectly play a role in chromatin function and transcription.</text>
</comment>
<dbReference type="OrthoDB" id="6108at2759"/>
<evidence type="ECO:0000256" key="3">
    <source>
        <dbReference type="ARBA" id="ARBA00004906"/>
    </source>
</evidence>
<evidence type="ECO:0000256" key="15">
    <source>
        <dbReference type="PROSITE-ProRule" id="PRU00175"/>
    </source>
</evidence>
<evidence type="ECO:0000256" key="13">
    <source>
        <dbReference type="ARBA" id="ARBA00022833"/>
    </source>
</evidence>
<evidence type="ECO:0000256" key="7">
    <source>
        <dbReference type="ARBA" id="ARBA00022490"/>
    </source>
</evidence>
<keyword evidence="19" id="KW-1185">Reference proteome</keyword>
<dbReference type="EMBL" id="CH476619">
    <property type="protein sequence ID" value="EEP82339.1"/>
    <property type="molecule type" value="Genomic_DNA"/>
</dbReference>
<dbReference type="PANTHER" id="PTHR12389:SF0">
    <property type="entry name" value="E3 UBIQUITIN-PROTEIN LIGASE LISTERIN"/>
    <property type="match status" value="1"/>
</dbReference>
<dbReference type="PROSITE" id="PS50089">
    <property type="entry name" value="ZF_RING_2"/>
    <property type="match status" value="1"/>
</dbReference>
<dbReference type="Pfam" id="PF13639">
    <property type="entry name" value="zf-RING_2"/>
    <property type="match status" value="1"/>
</dbReference>
<dbReference type="InterPro" id="IPR054477">
    <property type="entry name" value="LTN1_E3_ligase_6th"/>
</dbReference>
<evidence type="ECO:0000256" key="9">
    <source>
        <dbReference type="ARBA" id="ARBA00022723"/>
    </source>
</evidence>
<evidence type="ECO:0000256" key="8">
    <source>
        <dbReference type="ARBA" id="ARBA00022679"/>
    </source>
</evidence>
<dbReference type="GO" id="GO:0016567">
    <property type="term" value="P:protein ubiquitination"/>
    <property type="evidence" value="ECO:0007669"/>
    <property type="project" value="UniProtKB-UniPathway"/>
</dbReference>
<organism evidence="18 19">
    <name type="scientific">Uncinocarpus reesii (strain UAMH 1704)</name>
    <dbReference type="NCBI Taxonomy" id="336963"/>
    <lineage>
        <taxon>Eukaryota</taxon>
        <taxon>Fungi</taxon>
        <taxon>Dikarya</taxon>
        <taxon>Ascomycota</taxon>
        <taxon>Pezizomycotina</taxon>
        <taxon>Eurotiomycetes</taxon>
        <taxon>Eurotiomycetidae</taxon>
        <taxon>Onygenales</taxon>
        <taxon>Onygenaceae</taxon>
        <taxon>Uncinocarpus</taxon>
    </lineage>
</organism>
<evidence type="ECO:0000256" key="2">
    <source>
        <dbReference type="ARBA" id="ARBA00004514"/>
    </source>
</evidence>
<dbReference type="InterPro" id="IPR057030">
    <property type="entry name" value="TPR_Rkr-1"/>
</dbReference>
<dbReference type="InterPro" id="IPR011016">
    <property type="entry name" value="Znf_RING-CH"/>
</dbReference>
<dbReference type="InParanoid" id="C4JYF3"/>
<dbReference type="InterPro" id="IPR054476">
    <property type="entry name" value="Ltn1_N"/>
</dbReference>
<dbReference type="SUPFAM" id="SSF48371">
    <property type="entry name" value="ARM repeat"/>
    <property type="match status" value="1"/>
</dbReference>
<dbReference type="InterPro" id="IPR013083">
    <property type="entry name" value="Znf_RING/FYVE/PHD"/>
</dbReference>
<evidence type="ECO:0000256" key="5">
    <source>
        <dbReference type="ARBA" id="ARBA00012483"/>
    </source>
</evidence>
<evidence type="ECO:0000256" key="12">
    <source>
        <dbReference type="ARBA" id="ARBA00022786"/>
    </source>
</evidence>
<evidence type="ECO:0000256" key="1">
    <source>
        <dbReference type="ARBA" id="ARBA00000900"/>
    </source>
</evidence>
<dbReference type="GO" id="GO:0005829">
    <property type="term" value="C:cytosol"/>
    <property type="evidence" value="ECO:0007669"/>
    <property type="project" value="UniProtKB-SubCell"/>
</dbReference>
<proteinExistence type="inferred from homology"/>
<comment type="pathway">
    <text evidence="3 16">Protein modification; protein ubiquitination.</text>
</comment>
<dbReference type="SUPFAM" id="SSF57850">
    <property type="entry name" value="RING/U-box"/>
    <property type="match status" value="1"/>
</dbReference>
<dbReference type="InterPro" id="IPR039795">
    <property type="entry name" value="LTN1/Rkr1"/>
</dbReference>
<dbReference type="GO" id="GO:1990112">
    <property type="term" value="C:RQC complex"/>
    <property type="evidence" value="ECO:0007669"/>
    <property type="project" value="UniProtKB-UniRule"/>
</dbReference>
<dbReference type="HOGENOM" id="CLU_000471_0_0_1"/>
<dbReference type="STRING" id="336963.C4JYF3"/>
<dbReference type="GO" id="GO:0043023">
    <property type="term" value="F:ribosomal large subunit binding"/>
    <property type="evidence" value="ECO:0007669"/>
    <property type="project" value="TreeGrafter"/>
</dbReference>
<dbReference type="GeneID" id="8439806"/>
<name>C4JYF3_UNCRE</name>
<dbReference type="GO" id="GO:0008270">
    <property type="term" value="F:zinc ion binding"/>
    <property type="evidence" value="ECO:0007669"/>
    <property type="project" value="UniProtKB-KW"/>
</dbReference>